<accession>A0A2H5PV05</accession>
<feature type="region of interest" description="Disordered" evidence="1">
    <location>
        <begin position="104"/>
        <end position="164"/>
    </location>
</feature>
<organism evidence="2 3">
    <name type="scientific">Citrus unshiu</name>
    <name type="common">Satsuma mandarin</name>
    <name type="synonym">Citrus nobilis var. unshiu</name>
    <dbReference type="NCBI Taxonomy" id="55188"/>
    <lineage>
        <taxon>Eukaryota</taxon>
        <taxon>Viridiplantae</taxon>
        <taxon>Streptophyta</taxon>
        <taxon>Embryophyta</taxon>
        <taxon>Tracheophyta</taxon>
        <taxon>Spermatophyta</taxon>
        <taxon>Magnoliopsida</taxon>
        <taxon>eudicotyledons</taxon>
        <taxon>Gunneridae</taxon>
        <taxon>Pentapetalae</taxon>
        <taxon>rosids</taxon>
        <taxon>malvids</taxon>
        <taxon>Sapindales</taxon>
        <taxon>Rutaceae</taxon>
        <taxon>Aurantioideae</taxon>
        <taxon>Citrus</taxon>
    </lineage>
</organism>
<comment type="caution">
    <text evidence="2">The sequence shown here is derived from an EMBL/GenBank/DDBJ whole genome shotgun (WGS) entry which is preliminary data.</text>
</comment>
<feature type="compositionally biased region" description="Acidic residues" evidence="1">
    <location>
        <begin position="142"/>
        <end position="153"/>
    </location>
</feature>
<dbReference type="AlphaFoldDB" id="A0A2H5PV05"/>
<feature type="compositionally biased region" description="Basic and acidic residues" evidence="1">
    <location>
        <begin position="106"/>
        <end position="121"/>
    </location>
</feature>
<protein>
    <submittedName>
        <fullName evidence="2">Uncharacterized protein</fullName>
    </submittedName>
</protein>
<evidence type="ECO:0000256" key="1">
    <source>
        <dbReference type="SAM" id="MobiDB-lite"/>
    </source>
</evidence>
<sequence length="182" mass="20357">MCHYFPRINLLFTLRKRIGLNCKRIKKKIQDLITRLKWRDVSRKELISGDILLGKLRTSIGISKTSPNLVPILGIHHVVSKPTGKLVKPVLLVRSSGDIVAAVRPGYDKGKDEDDEKEHYQNGHNAEVEGQESLLVPVSPDEAAEGDQEDKDPEEDHRPPEEMDALVVRLGCKPDSGGYYGN</sequence>
<gene>
    <name evidence="2" type="ORF">CUMW_169810</name>
</gene>
<evidence type="ECO:0000313" key="2">
    <source>
        <dbReference type="EMBL" id="GAY56171.1"/>
    </source>
</evidence>
<reference evidence="2 3" key="1">
    <citation type="journal article" date="2017" name="Front. Genet.">
        <title>Draft sequencing of the heterozygous diploid genome of Satsuma (Citrus unshiu Marc.) using a hybrid assembly approach.</title>
        <authorList>
            <person name="Shimizu T."/>
            <person name="Tanizawa Y."/>
            <person name="Mochizuki T."/>
            <person name="Nagasaki H."/>
            <person name="Yoshioka T."/>
            <person name="Toyoda A."/>
            <person name="Fujiyama A."/>
            <person name="Kaminuma E."/>
            <person name="Nakamura Y."/>
        </authorList>
    </citation>
    <scope>NUCLEOTIDE SEQUENCE [LARGE SCALE GENOMIC DNA]</scope>
    <source>
        <strain evidence="3">cv. Miyagawa wase</strain>
    </source>
</reference>
<evidence type="ECO:0000313" key="3">
    <source>
        <dbReference type="Proteomes" id="UP000236630"/>
    </source>
</evidence>
<dbReference type="Proteomes" id="UP000236630">
    <property type="component" value="Unassembled WGS sequence"/>
</dbReference>
<dbReference type="EMBL" id="BDQV01000132">
    <property type="protein sequence ID" value="GAY56171.1"/>
    <property type="molecule type" value="Genomic_DNA"/>
</dbReference>
<proteinExistence type="predicted"/>
<name>A0A2H5PV05_CITUN</name>
<keyword evidence="3" id="KW-1185">Reference proteome</keyword>